<dbReference type="Gene3D" id="1.10.579.10">
    <property type="entry name" value="DNA Cyclobutane Dipyrimidine Photolyase, subunit A, domain 3"/>
    <property type="match status" value="1"/>
</dbReference>
<evidence type="ECO:0000313" key="1">
    <source>
        <dbReference type="EMBL" id="SEB43602.1"/>
    </source>
</evidence>
<proteinExistence type="predicted"/>
<gene>
    <name evidence="1" type="ORF">SAMN05192540_0264</name>
</gene>
<organism evidence="1 2">
    <name type="scientific">Maribacter dokdonensis</name>
    <dbReference type="NCBI Taxonomy" id="320912"/>
    <lineage>
        <taxon>Bacteria</taxon>
        <taxon>Pseudomonadati</taxon>
        <taxon>Bacteroidota</taxon>
        <taxon>Flavobacteriia</taxon>
        <taxon>Flavobacteriales</taxon>
        <taxon>Flavobacteriaceae</taxon>
        <taxon>Maribacter</taxon>
    </lineage>
</organism>
<dbReference type="InterPro" id="IPR036134">
    <property type="entry name" value="Crypto/Photolyase_FAD-like_sf"/>
</dbReference>
<dbReference type="OrthoDB" id="5288100at2"/>
<dbReference type="EMBL" id="FNTB01000001">
    <property type="protein sequence ID" value="SEB43602.1"/>
    <property type="molecule type" value="Genomic_DNA"/>
</dbReference>
<dbReference type="AlphaFoldDB" id="A0A1H4JDF0"/>
<dbReference type="RefSeq" id="WP_074669794.1">
    <property type="nucleotide sequence ID" value="NZ_FNTB01000001.1"/>
</dbReference>
<dbReference type="InterPro" id="IPR052551">
    <property type="entry name" value="UV-DNA_repair_photolyase"/>
</dbReference>
<evidence type="ECO:0000313" key="2">
    <source>
        <dbReference type="Proteomes" id="UP000183038"/>
    </source>
</evidence>
<reference evidence="1 2" key="1">
    <citation type="submission" date="2016-10" db="EMBL/GenBank/DDBJ databases">
        <authorList>
            <person name="de Groot N.N."/>
        </authorList>
    </citation>
    <scope>NUCLEOTIDE SEQUENCE [LARGE SCALE GENOMIC DNA]</scope>
    <source>
        <strain evidence="1 2">MAR_2009_71</strain>
    </source>
</reference>
<dbReference type="Gene3D" id="1.10.10.1710">
    <property type="entry name" value="Deoxyribodipyrimidine photolyase-related"/>
    <property type="match status" value="1"/>
</dbReference>
<dbReference type="Gene3D" id="3.40.50.620">
    <property type="entry name" value="HUPs"/>
    <property type="match status" value="1"/>
</dbReference>
<sequence>MKTVRLILGDQLNQNHSWFDEVNDNVIYLMAEMRQETDYVKHHIQKVIAFFLAMRNFKDELSAKGHQFIYFSLTDANNPQQLEEIITKTIKESNAKKFEYQLPDEYRLDEQLNNICKSLPIATSYADTEHFYTTRFELRDFFKGKKQMIMESFYRMMRKKHDILINNDQPEGGKWNYDQSNRNKWKGQPSIPHEKDFKKNVEEIIEELSKAKVKTFGNVDPTAFSWPVTKVDALSTLTYFCDQLLPHFGDYQDAMHEDQKFLFHSRLSFAMNSKILSPKEVISRVTAHYHKNREVIHISQVEGFIRQILGWREYMRGIYWKEMPRYKGLNVLENKNKLPHFFWTGKTNMNCLKHAIGQSLDHSYAHHIQRLMIIGNFALLTQMDPDEVDQWYLGVYIDAIEWVEITNTRGMSQFADGGIVATKPYVSSANYINKMSNYCSKCSYNHTKKLGDKACPFNSLYWNFLADKKAHFKNNQRMKMMLSLLDKMDGSVLADIQLKANDLMKNLDEL</sequence>
<keyword evidence="1" id="KW-0456">Lyase</keyword>
<dbReference type="GO" id="GO:0016829">
    <property type="term" value="F:lyase activity"/>
    <property type="evidence" value="ECO:0007669"/>
    <property type="project" value="UniProtKB-KW"/>
</dbReference>
<dbReference type="Pfam" id="PF04244">
    <property type="entry name" value="DPRP"/>
    <property type="match status" value="1"/>
</dbReference>
<name>A0A1H4JDF0_9FLAO</name>
<dbReference type="InterPro" id="IPR007357">
    <property type="entry name" value="PhrB-like"/>
</dbReference>
<dbReference type="Gene3D" id="1.25.40.80">
    <property type="match status" value="1"/>
</dbReference>
<accession>A0A1H4JDF0</accession>
<protein>
    <submittedName>
        <fullName evidence="1">Deoxyribodipyrimidine photolyase-related protein</fullName>
    </submittedName>
</protein>
<dbReference type="InterPro" id="IPR014729">
    <property type="entry name" value="Rossmann-like_a/b/a_fold"/>
</dbReference>
<dbReference type="PANTHER" id="PTHR38657">
    <property type="entry name" value="SLR1343 PROTEIN"/>
    <property type="match status" value="1"/>
</dbReference>
<dbReference type="PANTHER" id="PTHR38657:SF1">
    <property type="entry name" value="SLR1343 PROTEIN"/>
    <property type="match status" value="1"/>
</dbReference>
<dbReference type="SUPFAM" id="SSF48173">
    <property type="entry name" value="Cryptochrome/photolyase FAD-binding domain"/>
    <property type="match status" value="1"/>
</dbReference>
<dbReference type="Proteomes" id="UP000183038">
    <property type="component" value="Unassembled WGS sequence"/>
</dbReference>